<dbReference type="GO" id="GO:0004497">
    <property type="term" value="F:monooxygenase activity"/>
    <property type="evidence" value="ECO:0007669"/>
    <property type="project" value="UniProtKB-KW"/>
</dbReference>
<reference evidence="4 5" key="1">
    <citation type="submission" date="2016-07" db="EMBL/GenBank/DDBJ databases">
        <title>Draft genome sequence of Prauserella muralis DSM 45305, isolated from a mould-covered wall in an indoor environment.</title>
        <authorList>
            <person name="Ruckert C."/>
            <person name="Albersmeier A."/>
            <person name="Jiang C.-L."/>
            <person name="Jiang Y."/>
            <person name="Kalinowski J."/>
            <person name="Schneider O."/>
            <person name="Winkler A."/>
            <person name="Zotchev S.B."/>
        </authorList>
    </citation>
    <scope>NUCLEOTIDE SEQUENCE [LARGE SCALE GENOMIC DNA]</scope>
    <source>
        <strain evidence="4 5">DSM 45305</strain>
    </source>
</reference>
<evidence type="ECO:0000259" key="3">
    <source>
        <dbReference type="Pfam" id="PF00296"/>
    </source>
</evidence>
<dbReference type="Proteomes" id="UP000249915">
    <property type="component" value="Unassembled WGS sequence"/>
</dbReference>
<keyword evidence="1" id="KW-0560">Oxidoreductase</keyword>
<dbReference type="SUPFAM" id="SSF51679">
    <property type="entry name" value="Bacterial luciferase-like"/>
    <property type="match status" value="1"/>
</dbReference>
<feature type="domain" description="Luciferase-like" evidence="3">
    <location>
        <begin position="15"/>
        <end position="318"/>
    </location>
</feature>
<proteinExistence type="predicted"/>
<dbReference type="InterPro" id="IPR036661">
    <property type="entry name" value="Luciferase-like_sf"/>
</dbReference>
<evidence type="ECO:0000256" key="1">
    <source>
        <dbReference type="ARBA" id="ARBA00023002"/>
    </source>
</evidence>
<protein>
    <submittedName>
        <fullName evidence="4">Luciferase</fullName>
    </submittedName>
</protein>
<dbReference type="AlphaFoldDB" id="A0A2V4AZH5"/>
<dbReference type="GO" id="GO:0016705">
    <property type="term" value="F:oxidoreductase activity, acting on paired donors, with incorporation or reduction of molecular oxygen"/>
    <property type="evidence" value="ECO:0007669"/>
    <property type="project" value="InterPro"/>
</dbReference>
<name>A0A2V4AZH5_9PSEU</name>
<organism evidence="4 5">
    <name type="scientific">Prauserella muralis</name>
    <dbReference type="NCBI Taxonomy" id="588067"/>
    <lineage>
        <taxon>Bacteria</taxon>
        <taxon>Bacillati</taxon>
        <taxon>Actinomycetota</taxon>
        <taxon>Actinomycetes</taxon>
        <taxon>Pseudonocardiales</taxon>
        <taxon>Pseudonocardiaceae</taxon>
        <taxon>Prauserella</taxon>
    </lineage>
</organism>
<comment type="caution">
    <text evidence="4">The sequence shown here is derived from an EMBL/GenBank/DDBJ whole genome shotgun (WGS) entry which is preliminary data.</text>
</comment>
<gene>
    <name evidence="4" type="ORF">BAY60_11905</name>
</gene>
<dbReference type="Pfam" id="PF00296">
    <property type="entry name" value="Bac_luciferase"/>
    <property type="match status" value="1"/>
</dbReference>
<dbReference type="PANTHER" id="PTHR30137">
    <property type="entry name" value="LUCIFERASE-LIKE MONOOXYGENASE"/>
    <property type="match status" value="1"/>
</dbReference>
<dbReference type="CDD" id="cd00347">
    <property type="entry name" value="Flavin_utilizing_monoxygenases"/>
    <property type="match status" value="1"/>
</dbReference>
<evidence type="ECO:0000256" key="2">
    <source>
        <dbReference type="ARBA" id="ARBA00023033"/>
    </source>
</evidence>
<sequence length="358" mass="39161">MGRHTRGLFVAFELGVYSFGEITPDPFTGQAPSARQRLRDYVEQATVADQVGLDVFALGEHHRGDFAVSATSVVLAAMAERTENIRLSSAVTVLSSEDPVRVFQQYATLDLLSGGRAEIIAGRGSYLESFPLFGYDLGDYDALFAEKLELLLALREQNPITWSGRFRPALRDADVAPRPLQERLPVWVAVGGAPPSVVRAARLGLPLALAIIGGSLFRFAPFAALYRNSAREAGHDPDALPVSINSPGFVAPTSRQARELSYPYFNRGMLENFHERGRGFHTSREAYDEQASPRGALVVGSPQEIIDKILYQHELFGHQRLLIQLGFGGVPQKDTLKAIELLGTEVAPVVRRELAAHG</sequence>
<evidence type="ECO:0000313" key="5">
    <source>
        <dbReference type="Proteomes" id="UP000249915"/>
    </source>
</evidence>
<dbReference type="InterPro" id="IPR011251">
    <property type="entry name" value="Luciferase-like_dom"/>
</dbReference>
<keyword evidence="5" id="KW-1185">Reference proteome</keyword>
<dbReference type="Gene3D" id="3.20.20.30">
    <property type="entry name" value="Luciferase-like domain"/>
    <property type="match status" value="1"/>
</dbReference>
<dbReference type="GO" id="GO:0005829">
    <property type="term" value="C:cytosol"/>
    <property type="evidence" value="ECO:0007669"/>
    <property type="project" value="TreeGrafter"/>
</dbReference>
<dbReference type="InterPro" id="IPR050766">
    <property type="entry name" value="Bact_Lucif_Oxidored"/>
</dbReference>
<dbReference type="EMBL" id="MASW01000002">
    <property type="protein sequence ID" value="PXY27167.1"/>
    <property type="molecule type" value="Genomic_DNA"/>
</dbReference>
<evidence type="ECO:0000313" key="4">
    <source>
        <dbReference type="EMBL" id="PXY27167.1"/>
    </source>
</evidence>
<accession>A0A2V4AZH5</accession>
<keyword evidence="2" id="KW-0503">Monooxygenase</keyword>
<dbReference type="PANTHER" id="PTHR30137:SF8">
    <property type="entry name" value="BLR5498 PROTEIN"/>
    <property type="match status" value="1"/>
</dbReference>